<organism evidence="3 4">
    <name type="scientific">Cohaesibacter celericrescens</name>
    <dbReference type="NCBI Taxonomy" id="2067669"/>
    <lineage>
        <taxon>Bacteria</taxon>
        <taxon>Pseudomonadati</taxon>
        <taxon>Pseudomonadota</taxon>
        <taxon>Alphaproteobacteria</taxon>
        <taxon>Hyphomicrobiales</taxon>
        <taxon>Cohaesibacteraceae</taxon>
    </lineage>
</organism>
<dbReference type="CDD" id="cd03035">
    <property type="entry name" value="ArsC_Yffb"/>
    <property type="match status" value="1"/>
</dbReference>
<dbReference type="NCBIfam" id="TIGR01617">
    <property type="entry name" value="arsC_related"/>
    <property type="match status" value="1"/>
</dbReference>
<dbReference type="AlphaFoldDB" id="A0A2N5XK09"/>
<dbReference type="InterPro" id="IPR006504">
    <property type="entry name" value="Tscrpt_reg_Spx/MgsR"/>
</dbReference>
<dbReference type="InterPro" id="IPR036249">
    <property type="entry name" value="Thioredoxin-like_sf"/>
</dbReference>
<dbReference type="EMBL" id="PKUQ01000055">
    <property type="protein sequence ID" value="PLW74856.1"/>
    <property type="molecule type" value="Genomic_DNA"/>
</dbReference>
<dbReference type="Pfam" id="PF03960">
    <property type="entry name" value="ArsC"/>
    <property type="match status" value="1"/>
</dbReference>
<gene>
    <name evidence="3" type="ORF">C0081_21280</name>
</gene>
<evidence type="ECO:0000256" key="1">
    <source>
        <dbReference type="ARBA" id="ARBA00007198"/>
    </source>
</evidence>
<keyword evidence="4" id="KW-1185">Reference proteome</keyword>
<proteinExistence type="inferred from homology"/>
<reference evidence="3 4" key="1">
    <citation type="submission" date="2018-01" db="EMBL/GenBank/DDBJ databases">
        <title>The draft genome sequence of Cohaesibacter sp. H1304.</title>
        <authorList>
            <person name="Wang N.-N."/>
            <person name="Du Z.-J."/>
        </authorList>
    </citation>
    <scope>NUCLEOTIDE SEQUENCE [LARGE SCALE GENOMIC DNA]</scope>
    <source>
        <strain evidence="3 4">H1304</strain>
    </source>
</reference>
<evidence type="ECO:0000313" key="3">
    <source>
        <dbReference type="EMBL" id="PLW74856.1"/>
    </source>
</evidence>
<dbReference type="PANTHER" id="PTHR30041">
    <property type="entry name" value="ARSENATE REDUCTASE"/>
    <property type="match status" value="1"/>
</dbReference>
<dbReference type="PROSITE" id="PS51353">
    <property type="entry name" value="ARSC"/>
    <property type="match status" value="1"/>
</dbReference>
<name>A0A2N5XK09_9HYPH</name>
<evidence type="ECO:0000313" key="4">
    <source>
        <dbReference type="Proteomes" id="UP000234881"/>
    </source>
</evidence>
<dbReference type="InterPro" id="IPR006660">
    <property type="entry name" value="Arsenate_reductase-like"/>
</dbReference>
<evidence type="ECO:0000256" key="2">
    <source>
        <dbReference type="PROSITE-ProRule" id="PRU01282"/>
    </source>
</evidence>
<dbReference type="PANTHER" id="PTHR30041:SF8">
    <property type="entry name" value="PROTEIN YFFB"/>
    <property type="match status" value="1"/>
</dbReference>
<dbReference type="SUPFAM" id="SSF52833">
    <property type="entry name" value="Thioredoxin-like"/>
    <property type="match status" value="1"/>
</dbReference>
<dbReference type="Gene3D" id="3.40.30.10">
    <property type="entry name" value="Glutaredoxin"/>
    <property type="match status" value="1"/>
</dbReference>
<accession>A0A2N5XK09</accession>
<sequence>MKLYGIKTCDTCRKALKAFEAAGKPISFVDLRVDGFNDANLDRWLDAVGWEALLNRRSTSWRALSDEDKAEPNAIKARALMLAHPTLIKRPVFESDTEIVVGFGKAQQSQLLG</sequence>
<protein>
    <submittedName>
        <fullName evidence="3">Arsenate reductase</fullName>
    </submittedName>
</protein>
<dbReference type="RefSeq" id="WP_101535754.1">
    <property type="nucleotide sequence ID" value="NZ_PKUQ01000055.1"/>
</dbReference>
<dbReference type="OrthoDB" id="9803749at2"/>
<dbReference type="Proteomes" id="UP000234881">
    <property type="component" value="Unassembled WGS sequence"/>
</dbReference>
<comment type="caution">
    <text evidence="3">The sequence shown here is derived from an EMBL/GenBank/DDBJ whole genome shotgun (WGS) entry which is preliminary data.</text>
</comment>
<comment type="similarity">
    <text evidence="1 2">Belongs to the ArsC family.</text>
</comment>